<comment type="function">
    <text evidence="1">Acyltransferase required for the direct transfer of medium- to long-chain fatty acyl moieties from a carrier protein (MbtL) on to the epsilon-amino group of lysine residue in the mycobactin core.</text>
</comment>
<evidence type="ECO:0000256" key="1">
    <source>
        <dbReference type="ARBA" id="ARBA00003818"/>
    </source>
</evidence>
<dbReference type="SUPFAM" id="SSF55729">
    <property type="entry name" value="Acyl-CoA N-acyltransferases (Nat)"/>
    <property type="match status" value="1"/>
</dbReference>
<proteinExistence type="predicted"/>
<gene>
    <name evidence="6" type="ORF">Voc01_020780</name>
</gene>
<protein>
    <recommendedName>
        <fullName evidence="3">Lysine N-acyltransferase MbtK</fullName>
    </recommendedName>
    <alternativeName>
        <fullName evidence="4">Mycobactin synthase protein K</fullName>
    </alternativeName>
</protein>
<organism evidence="6 7">
    <name type="scientific">Virgisporangium ochraceum</name>
    <dbReference type="NCBI Taxonomy" id="65505"/>
    <lineage>
        <taxon>Bacteria</taxon>
        <taxon>Bacillati</taxon>
        <taxon>Actinomycetota</taxon>
        <taxon>Actinomycetes</taxon>
        <taxon>Micromonosporales</taxon>
        <taxon>Micromonosporaceae</taxon>
        <taxon>Virgisporangium</taxon>
    </lineage>
</organism>
<evidence type="ECO:0000259" key="5">
    <source>
        <dbReference type="SMART" id="SM01006"/>
    </source>
</evidence>
<dbReference type="SMART" id="SM01006">
    <property type="entry name" value="AlcB"/>
    <property type="match status" value="1"/>
</dbReference>
<evidence type="ECO:0000256" key="4">
    <source>
        <dbReference type="ARBA" id="ARBA00031122"/>
    </source>
</evidence>
<reference evidence="6" key="1">
    <citation type="submission" date="2021-01" db="EMBL/GenBank/DDBJ databases">
        <title>Whole genome shotgun sequence of Virgisporangium ochraceum NBRC 16418.</title>
        <authorList>
            <person name="Komaki H."/>
            <person name="Tamura T."/>
        </authorList>
    </citation>
    <scope>NUCLEOTIDE SEQUENCE</scope>
    <source>
        <strain evidence="6">NBRC 16418</strain>
    </source>
</reference>
<dbReference type="Proteomes" id="UP000635606">
    <property type="component" value="Unassembled WGS sequence"/>
</dbReference>
<name>A0A8J3ZTF5_9ACTN</name>
<evidence type="ECO:0000256" key="3">
    <source>
        <dbReference type="ARBA" id="ARBA00020586"/>
    </source>
</evidence>
<comment type="caution">
    <text evidence="6">The sequence shown here is derived from an EMBL/GenBank/DDBJ whole genome shotgun (WGS) entry which is preliminary data.</text>
</comment>
<dbReference type="InterPro" id="IPR019432">
    <property type="entry name" value="Acyltransferase_MbtK/IucB-like"/>
</dbReference>
<keyword evidence="7" id="KW-1185">Reference proteome</keyword>
<evidence type="ECO:0000313" key="7">
    <source>
        <dbReference type="Proteomes" id="UP000635606"/>
    </source>
</evidence>
<dbReference type="PANTHER" id="PTHR31438:SF1">
    <property type="entry name" value="LYSINE N-ACYLTRANSFERASE C17G9.06C-RELATED"/>
    <property type="match status" value="1"/>
</dbReference>
<accession>A0A8J3ZTF5</accession>
<dbReference type="AlphaFoldDB" id="A0A8J3ZTF5"/>
<dbReference type="GO" id="GO:0019290">
    <property type="term" value="P:siderophore biosynthetic process"/>
    <property type="evidence" value="ECO:0007669"/>
    <property type="project" value="InterPro"/>
</dbReference>
<dbReference type="EMBL" id="BOPH01000023">
    <property type="protein sequence ID" value="GIJ67161.1"/>
    <property type="molecule type" value="Genomic_DNA"/>
</dbReference>
<dbReference type="PANTHER" id="PTHR31438">
    <property type="entry name" value="LYSINE N-ACYLTRANSFERASE C17G9.06C-RELATED"/>
    <property type="match status" value="1"/>
</dbReference>
<dbReference type="Pfam" id="PF13523">
    <property type="entry name" value="Acetyltransf_8"/>
    <property type="match status" value="1"/>
</dbReference>
<dbReference type="Gene3D" id="3.40.630.30">
    <property type="match status" value="1"/>
</dbReference>
<evidence type="ECO:0000313" key="6">
    <source>
        <dbReference type="EMBL" id="GIJ67161.1"/>
    </source>
</evidence>
<dbReference type="InterPro" id="IPR016181">
    <property type="entry name" value="Acyl_CoA_acyltransferase"/>
</dbReference>
<sequence length="176" mass="19908">MTAYSEDLAGLGRFTLTRLDPVADAPLVHGWVTEPRAEFWGMTDHTLDEVREVYGFVDSLDTHHAYLMRLDDVPVGIFQTYEPDADPIGEYYPVRPGDFGIHLFLAPASPPVPGFTGAVADALLRFVFRDPGRTRIVVEPDARNERALKRWRRLGFVFGDRVVLPHKTARLAFLDR</sequence>
<comment type="pathway">
    <text evidence="2">Siderophore biosynthesis; mycobactin biosynthesis.</text>
</comment>
<dbReference type="UniPathway" id="UPA00011"/>
<feature type="domain" description="Acyltransferase MbtK/IucB-like conserved" evidence="5">
    <location>
        <begin position="17"/>
        <end position="65"/>
    </location>
</feature>
<evidence type="ECO:0000256" key="2">
    <source>
        <dbReference type="ARBA" id="ARBA00005102"/>
    </source>
</evidence>
<dbReference type="RefSeq" id="WP_203927124.1">
    <property type="nucleotide sequence ID" value="NZ_BOPH01000023.1"/>
</dbReference>
<dbReference type="GO" id="GO:0016410">
    <property type="term" value="F:N-acyltransferase activity"/>
    <property type="evidence" value="ECO:0007669"/>
    <property type="project" value="TreeGrafter"/>
</dbReference>